<feature type="region of interest" description="Disordered" evidence="1">
    <location>
        <begin position="87"/>
        <end position="111"/>
    </location>
</feature>
<dbReference type="PROSITE" id="PS50076">
    <property type="entry name" value="DNAJ_2"/>
    <property type="match status" value="1"/>
</dbReference>
<dbReference type="SUPFAM" id="SSF46565">
    <property type="entry name" value="Chaperone J-domain"/>
    <property type="match status" value="1"/>
</dbReference>
<evidence type="ECO:0000256" key="2">
    <source>
        <dbReference type="SAM" id="SignalP"/>
    </source>
</evidence>
<keyword evidence="5" id="KW-1185">Reference proteome</keyword>
<feature type="chain" id="PRO_5040768206" description="J domain-containing protein" evidence="2">
    <location>
        <begin position="22"/>
        <end position="125"/>
    </location>
</feature>
<dbReference type="Pfam" id="PF00226">
    <property type="entry name" value="DnaJ"/>
    <property type="match status" value="1"/>
</dbReference>
<dbReference type="InterPro" id="IPR036869">
    <property type="entry name" value="J_dom_sf"/>
</dbReference>
<feature type="domain" description="J" evidence="3">
    <location>
        <begin position="28"/>
        <end position="88"/>
    </location>
</feature>
<evidence type="ECO:0000256" key="1">
    <source>
        <dbReference type="SAM" id="MobiDB-lite"/>
    </source>
</evidence>
<proteinExistence type="predicted"/>
<dbReference type="Gene3D" id="1.10.287.110">
    <property type="entry name" value="DnaJ domain"/>
    <property type="match status" value="1"/>
</dbReference>
<evidence type="ECO:0000313" key="4">
    <source>
        <dbReference type="EMBL" id="GMI03559.1"/>
    </source>
</evidence>
<dbReference type="InterPro" id="IPR001623">
    <property type="entry name" value="DnaJ_domain"/>
</dbReference>
<sequence length="125" mass="14264">MPRHILLLLIILSLVTLPTFSSSSASLSPFAILDVPPSSSLPHCKKAYLRLATKHHPDKGGSVHEFRKIKQAYDDIKALKIANDECYGPKRERRRGSRGRRRRKVKKPKNVGSYDLKDLFESFKH</sequence>
<dbReference type="CDD" id="cd06257">
    <property type="entry name" value="DnaJ"/>
    <property type="match status" value="1"/>
</dbReference>
<dbReference type="AlphaFoldDB" id="A0A9W7F7F4"/>
<accession>A0A9W7F7F4</accession>
<organism evidence="4 5">
    <name type="scientific">Triparma verrucosa</name>
    <dbReference type="NCBI Taxonomy" id="1606542"/>
    <lineage>
        <taxon>Eukaryota</taxon>
        <taxon>Sar</taxon>
        <taxon>Stramenopiles</taxon>
        <taxon>Ochrophyta</taxon>
        <taxon>Bolidophyceae</taxon>
        <taxon>Parmales</taxon>
        <taxon>Triparmaceae</taxon>
        <taxon>Triparma</taxon>
    </lineage>
</organism>
<feature type="compositionally biased region" description="Basic residues" evidence="1">
    <location>
        <begin position="91"/>
        <end position="109"/>
    </location>
</feature>
<dbReference type="Proteomes" id="UP001165160">
    <property type="component" value="Unassembled WGS sequence"/>
</dbReference>
<evidence type="ECO:0000313" key="5">
    <source>
        <dbReference type="Proteomes" id="UP001165160"/>
    </source>
</evidence>
<evidence type="ECO:0000259" key="3">
    <source>
        <dbReference type="PROSITE" id="PS50076"/>
    </source>
</evidence>
<dbReference type="SMART" id="SM00271">
    <property type="entry name" value="DnaJ"/>
    <property type="match status" value="1"/>
</dbReference>
<name>A0A9W7F7F4_9STRA</name>
<comment type="caution">
    <text evidence="4">The sequence shown here is derived from an EMBL/GenBank/DDBJ whole genome shotgun (WGS) entry which is preliminary data.</text>
</comment>
<feature type="signal peptide" evidence="2">
    <location>
        <begin position="1"/>
        <end position="21"/>
    </location>
</feature>
<dbReference type="EMBL" id="BRXX01000303">
    <property type="protein sequence ID" value="GMI03559.1"/>
    <property type="molecule type" value="Genomic_DNA"/>
</dbReference>
<gene>
    <name evidence="4" type="ORF">TrVE_jg12042</name>
</gene>
<protein>
    <recommendedName>
        <fullName evidence="3">J domain-containing protein</fullName>
    </recommendedName>
</protein>
<keyword evidence="2" id="KW-0732">Signal</keyword>
<reference evidence="5" key="1">
    <citation type="journal article" date="2023" name="Commun. Biol.">
        <title>Genome analysis of Parmales, the sister group of diatoms, reveals the evolutionary specialization of diatoms from phago-mixotrophs to photoautotrophs.</title>
        <authorList>
            <person name="Ban H."/>
            <person name="Sato S."/>
            <person name="Yoshikawa S."/>
            <person name="Yamada K."/>
            <person name="Nakamura Y."/>
            <person name="Ichinomiya M."/>
            <person name="Sato N."/>
            <person name="Blanc-Mathieu R."/>
            <person name="Endo H."/>
            <person name="Kuwata A."/>
            <person name="Ogata H."/>
        </authorList>
    </citation>
    <scope>NUCLEOTIDE SEQUENCE [LARGE SCALE GENOMIC DNA]</scope>
    <source>
        <strain evidence="5">NIES 3699</strain>
    </source>
</reference>